<evidence type="ECO:0000256" key="3">
    <source>
        <dbReference type="ARBA" id="ARBA00009381"/>
    </source>
</evidence>
<dbReference type="InterPro" id="IPR000101">
    <property type="entry name" value="GGT_peptidase"/>
</dbReference>
<evidence type="ECO:0000256" key="11">
    <source>
        <dbReference type="RuleBase" id="RU368036"/>
    </source>
</evidence>
<evidence type="ECO:0000256" key="1">
    <source>
        <dbReference type="ARBA" id="ARBA00001049"/>
    </source>
</evidence>
<dbReference type="GO" id="GO:0006750">
    <property type="term" value="P:glutathione biosynthetic process"/>
    <property type="evidence" value="ECO:0007669"/>
    <property type="project" value="UniProtKB-KW"/>
</dbReference>
<dbReference type="EMBL" id="QKYU01000004">
    <property type="protein sequence ID" value="PZW48689.1"/>
    <property type="molecule type" value="Genomic_DNA"/>
</dbReference>
<dbReference type="InterPro" id="IPR051792">
    <property type="entry name" value="GGT_bact"/>
</dbReference>
<dbReference type="UniPathway" id="UPA00204"/>
<dbReference type="Gene3D" id="1.10.246.130">
    <property type="match status" value="1"/>
</dbReference>
<dbReference type="Proteomes" id="UP000249688">
    <property type="component" value="Unassembled WGS sequence"/>
</dbReference>
<feature type="binding site" evidence="10">
    <location>
        <begin position="451"/>
        <end position="452"/>
    </location>
    <ligand>
        <name>L-glutamate</name>
        <dbReference type="ChEBI" id="CHEBI:29985"/>
    </ligand>
</feature>
<name>A0A2W7INM2_9PROT</name>
<dbReference type="Gene3D" id="3.60.20.40">
    <property type="match status" value="1"/>
</dbReference>
<dbReference type="AlphaFoldDB" id="A0A2W7INM2"/>
<evidence type="ECO:0000256" key="6">
    <source>
        <dbReference type="ARBA" id="ARBA00023145"/>
    </source>
</evidence>
<dbReference type="NCBIfam" id="TIGR00066">
    <property type="entry name" value="g_glut_trans"/>
    <property type="match status" value="1"/>
</dbReference>
<keyword evidence="6 11" id="KW-0865">Zymogen</keyword>
<dbReference type="InterPro" id="IPR029055">
    <property type="entry name" value="Ntn_hydrolases_N"/>
</dbReference>
<keyword evidence="7 11" id="KW-0012">Acyltransferase</keyword>
<keyword evidence="5 11" id="KW-0378">Hydrolase</keyword>
<comment type="PTM">
    <text evidence="11">Cleaved by autocatalysis into a large and a small subunit.</text>
</comment>
<keyword evidence="11" id="KW-0317">Glutathione biosynthesis</keyword>
<evidence type="ECO:0000313" key="15">
    <source>
        <dbReference type="Proteomes" id="UP000249688"/>
    </source>
</evidence>
<dbReference type="RefSeq" id="WP_111397015.1">
    <property type="nucleotide sequence ID" value="NZ_QKYU01000004.1"/>
</dbReference>
<protein>
    <recommendedName>
        <fullName evidence="11">Glutathione hydrolase proenzyme</fullName>
        <ecNumber evidence="11">2.3.2.2</ecNumber>
        <ecNumber evidence="11">3.4.19.13</ecNumber>
    </recommendedName>
    <component>
        <recommendedName>
            <fullName evidence="11">Glutathione hydrolase large chain</fullName>
        </recommendedName>
    </component>
    <component>
        <recommendedName>
            <fullName evidence="11">Glutathione hydrolase small chain</fullName>
        </recommendedName>
    </component>
</protein>
<feature type="chain" id="PRO_5016154039" description="Glutathione hydrolase proenzyme" evidence="13">
    <location>
        <begin position="19"/>
        <end position="567"/>
    </location>
</feature>
<accession>A0A2W7INM2</accession>
<comment type="catalytic activity">
    <reaction evidence="2 11">
        <text>glutathione + H2O = L-cysteinylglycine + L-glutamate</text>
        <dbReference type="Rhea" id="RHEA:28807"/>
        <dbReference type="ChEBI" id="CHEBI:15377"/>
        <dbReference type="ChEBI" id="CHEBI:29985"/>
        <dbReference type="ChEBI" id="CHEBI:57925"/>
        <dbReference type="ChEBI" id="CHEBI:61694"/>
        <dbReference type="EC" id="3.4.19.13"/>
    </reaction>
</comment>
<feature type="binding site" evidence="10">
    <location>
        <position position="91"/>
    </location>
    <ligand>
        <name>L-glutamate</name>
        <dbReference type="ChEBI" id="CHEBI:29985"/>
    </ligand>
</feature>
<evidence type="ECO:0000256" key="12">
    <source>
        <dbReference type="SAM" id="MobiDB-lite"/>
    </source>
</evidence>
<reference evidence="14 15" key="1">
    <citation type="submission" date="2018-06" db="EMBL/GenBank/DDBJ databases">
        <title>Genomic Encyclopedia of Archaeal and Bacterial Type Strains, Phase II (KMG-II): from individual species to whole genera.</title>
        <authorList>
            <person name="Goeker M."/>
        </authorList>
    </citation>
    <scope>NUCLEOTIDE SEQUENCE [LARGE SCALE GENOMIC DNA]</scope>
    <source>
        <strain evidence="14 15">DSM 24525</strain>
    </source>
</reference>
<dbReference type="PANTHER" id="PTHR43199">
    <property type="entry name" value="GLUTATHIONE HYDROLASE"/>
    <property type="match status" value="1"/>
</dbReference>
<dbReference type="InterPro" id="IPR043138">
    <property type="entry name" value="GGT_lsub"/>
</dbReference>
<dbReference type="Pfam" id="PF01019">
    <property type="entry name" value="G_glu_transpept"/>
    <property type="match status" value="1"/>
</dbReference>
<feature type="binding site" evidence="10">
    <location>
        <position position="474"/>
    </location>
    <ligand>
        <name>L-glutamate</name>
        <dbReference type="ChEBI" id="CHEBI:29985"/>
    </ligand>
</feature>
<dbReference type="GO" id="GO:0036374">
    <property type="term" value="F:glutathione hydrolase activity"/>
    <property type="evidence" value="ECO:0007669"/>
    <property type="project" value="UniProtKB-UniRule"/>
</dbReference>
<comment type="caution">
    <text evidence="14">The sequence shown here is derived from an EMBL/GenBank/DDBJ whole genome shotgun (WGS) entry which is preliminary data.</text>
</comment>
<dbReference type="EC" id="3.4.19.13" evidence="11"/>
<dbReference type="GO" id="GO:0006751">
    <property type="term" value="P:glutathione catabolic process"/>
    <property type="evidence" value="ECO:0007669"/>
    <property type="project" value="UniProtKB-UniRule"/>
</dbReference>
<evidence type="ECO:0000256" key="9">
    <source>
        <dbReference type="PIRSR" id="PIRSR600101-1"/>
    </source>
</evidence>
<comment type="catalytic activity">
    <reaction evidence="1 11">
        <text>an S-substituted glutathione + H2O = an S-substituted L-cysteinylglycine + L-glutamate</text>
        <dbReference type="Rhea" id="RHEA:59468"/>
        <dbReference type="ChEBI" id="CHEBI:15377"/>
        <dbReference type="ChEBI" id="CHEBI:29985"/>
        <dbReference type="ChEBI" id="CHEBI:90779"/>
        <dbReference type="ChEBI" id="CHEBI:143103"/>
        <dbReference type="EC" id="3.4.19.13"/>
    </reaction>
</comment>
<evidence type="ECO:0000313" key="14">
    <source>
        <dbReference type="EMBL" id="PZW48689.1"/>
    </source>
</evidence>
<evidence type="ECO:0000256" key="13">
    <source>
        <dbReference type="SAM" id="SignalP"/>
    </source>
</evidence>
<feature type="binding site" evidence="10">
    <location>
        <position position="427"/>
    </location>
    <ligand>
        <name>L-glutamate</name>
        <dbReference type="ChEBI" id="CHEBI:29985"/>
    </ligand>
</feature>
<feature type="region of interest" description="Disordered" evidence="12">
    <location>
        <begin position="345"/>
        <end position="364"/>
    </location>
</feature>
<evidence type="ECO:0000256" key="5">
    <source>
        <dbReference type="ARBA" id="ARBA00022801"/>
    </source>
</evidence>
<proteinExistence type="inferred from homology"/>
<comment type="subunit">
    <text evidence="11">This enzyme consists of two polypeptide chains, which are synthesized in precursor form from a single polypeptide.</text>
</comment>
<feature type="active site" description="Nucleophile" evidence="9">
    <location>
        <position position="387"/>
    </location>
</feature>
<organism evidence="14 15">
    <name type="scientific">Humitalea rosea</name>
    <dbReference type="NCBI Taxonomy" id="990373"/>
    <lineage>
        <taxon>Bacteria</taxon>
        <taxon>Pseudomonadati</taxon>
        <taxon>Pseudomonadota</taxon>
        <taxon>Alphaproteobacteria</taxon>
        <taxon>Acetobacterales</taxon>
        <taxon>Roseomonadaceae</taxon>
        <taxon>Humitalea</taxon>
    </lineage>
</organism>
<keyword evidence="13" id="KW-0732">Signal</keyword>
<evidence type="ECO:0000256" key="10">
    <source>
        <dbReference type="PIRSR" id="PIRSR600101-2"/>
    </source>
</evidence>
<gene>
    <name evidence="14" type="ORF">C8P66_104106</name>
</gene>
<dbReference type="PANTHER" id="PTHR43199:SF1">
    <property type="entry name" value="GLUTATHIONE HYDROLASE PROENZYME"/>
    <property type="match status" value="1"/>
</dbReference>
<keyword evidence="15" id="KW-1185">Reference proteome</keyword>
<comment type="catalytic activity">
    <reaction evidence="8 11">
        <text>an N-terminal (5-L-glutamyl)-[peptide] + an alpha-amino acid = 5-L-glutamyl amino acid + an N-terminal L-alpha-aminoacyl-[peptide]</text>
        <dbReference type="Rhea" id="RHEA:23904"/>
        <dbReference type="Rhea" id="RHEA-COMP:9780"/>
        <dbReference type="Rhea" id="RHEA-COMP:9795"/>
        <dbReference type="ChEBI" id="CHEBI:77644"/>
        <dbReference type="ChEBI" id="CHEBI:78597"/>
        <dbReference type="ChEBI" id="CHEBI:78599"/>
        <dbReference type="ChEBI" id="CHEBI:78608"/>
        <dbReference type="EC" id="2.3.2.2"/>
    </reaction>
</comment>
<keyword evidence="4 11" id="KW-0808">Transferase</keyword>
<dbReference type="EC" id="2.3.2.2" evidence="11"/>
<dbReference type="SUPFAM" id="SSF56235">
    <property type="entry name" value="N-terminal nucleophile aminohydrolases (Ntn hydrolases)"/>
    <property type="match status" value="1"/>
</dbReference>
<dbReference type="GO" id="GO:0103068">
    <property type="term" value="F:leukotriene C4 gamma-glutamyl transferase activity"/>
    <property type="evidence" value="ECO:0007669"/>
    <property type="project" value="UniProtKB-EC"/>
</dbReference>
<feature type="signal peptide" evidence="13">
    <location>
        <begin position="1"/>
        <end position="18"/>
    </location>
</feature>
<evidence type="ECO:0000256" key="8">
    <source>
        <dbReference type="ARBA" id="ARBA00047417"/>
    </source>
</evidence>
<evidence type="ECO:0000256" key="4">
    <source>
        <dbReference type="ARBA" id="ARBA00022679"/>
    </source>
</evidence>
<comment type="similarity">
    <text evidence="3 11">Belongs to the gamma-glutamyltransferase family.</text>
</comment>
<sequence>MRRLILAVLLLAAAPSLAQTPARRHMVAAAHSLAAEAGRDMLRAGGSATDAAIAVQAVLGLVEPQASGIGGGAVILHFDAKRGQTTAWDGREAAPAGATPGLFLRPDGTPLPFTEAVMSGRSIGVPGALAALEALHRLQGRLPWARLFGPAIALAEDGFVITLRLAGAIAESAEKMRRSPTAAAYFLAPDGTPWPEGHLLRNPAYAATLRTLAAEGADALLTGPIAEDIAAAARAWGEGGTMTTADLAAYRPVLREPVCGPYRAVVVCGFPPPSSGGVAVGQILGVLEHLDMAALPPRSLQAAHVFAEAARLAFADRNLYLADSDFVAVPLRGLLDRGYLSQRAQRLDPTRADPAPRAGNPDWRRAGHLDWRRAAWAPQPEQPEYGTSHISIIDDAGNAISMTTTVESVFGSFAMVRGFLLNNELTDFSFRPEVDGRPVANRVEPGKRPRSSMSPSLVFDRDGHLLLAVGSPGGGRIISFTAQALVGILDWGLTPQQAIDLPRIVTLGGPVELEAGTEAADLAPGLQAMGHRVVVQAETSGLHAILVTPQGLVGGADRRREGVALGD</sequence>
<dbReference type="PRINTS" id="PR01210">
    <property type="entry name" value="GGTRANSPTASE"/>
</dbReference>
<evidence type="ECO:0000256" key="2">
    <source>
        <dbReference type="ARBA" id="ARBA00001089"/>
    </source>
</evidence>
<evidence type="ECO:0000256" key="7">
    <source>
        <dbReference type="ARBA" id="ARBA00023315"/>
    </source>
</evidence>
<dbReference type="OrthoDB" id="9781342at2"/>
<comment type="pathway">
    <text evidence="11">Sulfur metabolism; glutathione metabolism.</text>
</comment>
<dbReference type="InterPro" id="IPR043137">
    <property type="entry name" value="GGT_ssub_C"/>
</dbReference>